<reference evidence="1 2" key="2">
    <citation type="submission" date="2018-11" db="EMBL/GenBank/DDBJ databases">
        <authorList>
            <consortium name="Pathogen Informatics"/>
        </authorList>
    </citation>
    <scope>NUCLEOTIDE SEQUENCE [LARGE SCALE GENOMIC DNA]</scope>
</reference>
<evidence type="ECO:0000313" key="3">
    <source>
        <dbReference type="WBParaSite" id="OFLC_0001127001-mRNA-1"/>
    </source>
</evidence>
<evidence type="ECO:0000313" key="2">
    <source>
        <dbReference type="Proteomes" id="UP000267606"/>
    </source>
</evidence>
<dbReference type="WBParaSite" id="OFLC_0001127001-mRNA-1">
    <property type="protein sequence ID" value="OFLC_0001127001-mRNA-1"/>
    <property type="gene ID" value="OFLC_0001127001"/>
</dbReference>
<dbReference type="Proteomes" id="UP000267606">
    <property type="component" value="Unassembled WGS sequence"/>
</dbReference>
<reference evidence="3" key="1">
    <citation type="submission" date="2016-06" db="UniProtKB">
        <authorList>
            <consortium name="WormBaseParasite"/>
        </authorList>
    </citation>
    <scope>IDENTIFICATION</scope>
</reference>
<dbReference type="AlphaFoldDB" id="A0A183HUV8"/>
<evidence type="ECO:0000313" key="1">
    <source>
        <dbReference type="EMBL" id="VDO75236.1"/>
    </source>
</evidence>
<proteinExistence type="predicted"/>
<name>A0A183HUV8_9BILA</name>
<keyword evidence="2" id="KW-1185">Reference proteome</keyword>
<dbReference type="EMBL" id="UZAJ01016079">
    <property type="protein sequence ID" value="VDO75236.1"/>
    <property type="molecule type" value="Genomic_DNA"/>
</dbReference>
<protein>
    <submittedName>
        <fullName evidence="1 3">Uncharacterized protein</fullName>
    </submittedName>
</protein>
<accession>A0A183HUV8</accession>
<gene>
    <name evidence="1" type="ORF">OFLC_LOCUS11274</name>
</gene>
<sequence>MFHIDIFKDIPLSTLCLLGRPSIIAVNYQTKTTFRFNVGPSIDK</sequence>
<organism evidence="3">
    <name type="scientific">Onchocerca flexuosa</name>
    <dbReference type="NCBI Taxonomy" id="387005"/>
    <lineage>
        <taxon>Eukaryota</taxon>
        <taxon>Metazoa</taxon>
        <taxon>Ecdysozoa</taxon>
        <taxon>Nematoda</taxon>
        <taxon>Chromadorea</taxon>
        <taxon>Rhabditida</taxon>
        <taxon>Spirurina</taxon>
        <taxon>Spiruromorpha</taxon>
        <taxon>Filarioidea</taxon>
        <taxon>Onchocercidae</taxon>
        <taxon>Onchocerca</taxon>
    </lineage>
</organism>